<evidence type="ECO:0000313" key="2">
    <source>
        <dbReference type="Proteomes" id="UP001314262"/>
    </source>
</evidence>
<sequence>MMTTGNRVADGLGQYLREYDEWANKQQLETHINVWHHGELSLEEIEESNLGPFLKHIKKTGYPFQYVLDADLGEFLDSDELTSYSVETIYF</sequence>
<name>A0ABM9MNJ4_9LACO</name>
<dbReference type="RefSeq" id="WP_338348902.1">
    <property type="nucleotide sequence ID" value="NZ_CAUZLQ010000002.1"/>
</dbReference>
<protein>
    <submittedName>
        <fullName evidence="1">Uncharacterized protein</fullName>
    </submittedName>
</protein>
<evidence type="ECO:0000313" key="1">
    <source>
        <dbReference type="EMBL" id="CAK1228911.1"/>
    </source>
</evidence>
<keyword evidence="2" id="KW-1185">Reference proteome</keyword>
<dbReference type="EMBL" id="CAUZLT010000001">
    <property type="protein sequence ID" value="CAK1228911.1"/>
    <property type="molecule type" value="Genomic_DNA"/>
</dbReference>
<gene>
    <name evidence="1" type="ORF">R53137_KAKDMLNK_00255</name>
</gene>
<proteinExistence type="predicted"/>
<accession>A0ABM9MNJ4</accession>
<comment type="caution">
    <text evidence="1">The sequence shown here is derived from an EMBL/GenBank/DDBJ whole genome shotgun (WGS) entry which is preliminary data.</text>
</comment>
<reference evidence="1 2" key="1">
    <citation type="submission" date="2023-10" db="EMBL/GenBank/DDBJ databases">
        <authorList>
            <person name="Botero Cardona J."/>
        </authorList>
    </citation>
    <scope>NUCLEOTIDE SEQUENCE [LARGE SCALE GENOMIC DNA]</scope>
    <source>
        <strain evidence="1 2">R-53137</strain>
    </source>
</reference>
<dbReference type="Proteomes" id="UP001314262">
    <property type="component" value="Unassembled WGS sequence"/>
</dbReference>
<organism evidence="1 2">
    <name type="scientific">Fructobacillus tropaeoli</name>
    <dbReference type="NCBI Taxonomy" id="709323"/>
    <lineage>
        <taxon>Bacteria</taxon>
        <taxon>Bacillati</taxon>
        <taxon>Bacillota</taxon>
        <taxon>Bacilli</taxon>
        <taxon>Lactobacillales</taxon>
        <taxon>Lactobacillaceae</taxon>
        <taxon>Fructobacillus</taxon>
    </lineage>
</organism>